<comment type="caution">
    <text evidence="2">The sequence shown here is derived from an EMBL/GenBank/DDBJ whole genome shotgun (WGS) entry which is preliminary data.</text>
</comment>
<dbReference type="EMBL" id="JAAVXB010000004">
    <property type="protein sequence ID" value="NKF22343.1"/>
    <property type="molecule type" value="Genomic_DNA"/>
</dbReference>
<organism evidence="2 3">
    <name type="scientific">Solimonas marina</name>
    <dbReference type="NCBI Taxonomy" id="2714601"/>
    <lineage>
        <taxon>Bacteria</taxon>
        <taxon>Pseudomonadati</taxon>
        <taxon>Pseudomonadota</taxon>
        <taxon>Gammaproteobacteria</taxon>
        <taxon>Nevskiales</taxon>
        <taxon>Nevskiaceae</taxon>
        <taxon>Solimonas</taxon>
    </lineage>
</organism>
<dbReference type="RefSeq" id="WP_168147613.1">
    <property type="nucleotide sequence ID" value="NZ_JAAVXB010000004.1"/>
</dbReference>
<feature type="chain" id="PRO_5038135250" evidence="1">
    <location>
        <begin position="25"/>
        <end position="268"/>
    </location>
</feature>
<feature type="signal peptide" evidence="1">
    <location>
        <begin position="1"/>
        <end position="24"/>
    </location>
</feature>
<accession>A0A970B622</accession>
<reference evidence="2" key="1">
    <citation type="submission" date="2020-03" db="EMBL/GenBank/DDBJ databases">
        <title>Solimonas marina sp. nov., isolated from deep seawater of the Pacific Ocean.</title>
        <authorList>
            <person name="Liu X."/>
            <person name="Lai Q."/>
            <person name="Sun F."/>
            <person name="Gai Y."/>
            <person name="Li G."/>
            <person name="Shao Z."/>
        </authorList>
    </citation>
    <scope>NUCLEOTIDE SEQUENCE</scope>
    <source>
        <strain evidence="2">C16B3</strain>
    </source>
</reference>
<proteinExistence type="predicted"/>
<evidence type="ECO:0000313" key="2">
    <source>
        <dbReference type="EMBL" id="NKF22343.1"/>
    </source>
</evidence>
<name>A0A970B622_9GAMM</name>
<evidence type="ECO:0000313" key="3">
    <source>
        <dbReference type="Proteomes" id="UP000653472"/>
    </source>
</evidence>
<protein>
    <submittedName>
        <fullName evidence="2">Uncharacterized protein</fullName>
    </submittedName>
</protein>
<dbReference type="AlphaFoldDB" id="A0A970B622"/>
<dbReference type="Proteomes" id="UP000653472">
    <property type="component" value="Unassembled WGS sequence"/>
</dbReference>
<sequence>MKRKFVSPAALIALLAVTAVPAYASDCDLEDTVVLKLFSTTPADLFAPAAAPVVSTSYHIGQSFDVKVGDVLLRRMISPAGQTASFADDIQYGSRLPFTKTYKLAKGQPYALLDIPAAPQLHALVVPSDDSGTDEYLFLDSQGHLCEHALKFVHWNENITYRAGTYRAKPDTAATISTSTPDDRTQGDGTTIVLNGIDAAAIDLTTRKTVDGTMSAAQHASFDRSNPEIHIDGFVLKVDAVRDDGMTLSVVAEPKPADATQAQVSSLQ</sequence>
<evidence type="ECO:0000256" key="1">
    <source>
        <dbReference type="SAM" id="SignalP"/>
    </source>
</evidence>
<keyword evidence="1" id="KW-0732">Signal</keyword>
<gene>
    <name evidence="2" type="ORF">G7Y82_08430</name>
</gene>
<keyword evidence="3" id="KW-1185">Reference proteome</keyword>